<reference evidence="1" key="1">
    <citation type="journal article" date="2020" name="Biotechnol. Biofuels">
        <title>New insights from the biogas microbiome by comprehensive genome-resolved metagenomics of nearly 1600 species originating from multiple anaerobic digesters.</title>
        <authorList>
            <person name="Campanaro S."/>
            <person name="Treu L."/>
            <person name="Rodriguez-R L.M."/>
            <person name="Kovalovszki A."/>
            <person name="Ziels R.M."/>
            <person name="Maus I."/>
            <person name="Zhu X."/>
            <person name="Kougias P.G."/>
            <person name="Basile A."/>
            <person name="Luo G."/>
            <person name="Schluter A."/>
            <person name="Konstantinidis K.T."/>
            <person name="Angelidaki I."/>
        </authorList>
    </citation>
    <scope>NUCLEOTIDE SEQUENCE</scope>
    <source>
        <strain evidence="1">AS06rmzACSIP_7</strain>
    </source>
</reference>
<organism evidence="1 2">
    <name type="scientific">Syntrophorhabdus aromaticivorans</name>
    <dbReference type="NCBI Taxonomy" id="328301"/>
    <lineage>
        <taxon>Bacteria</taxon>
        <taxon>Pseudomonadati</taxon>
        <taxon>Thermodesulfobacteriota</taxon>
        <taxon>Syntrophorhabdia</taxon>
        <taxon>Syntrophorhabdales</taxon>
        <taxon>Syntrophorhabdaceae</taxon>
        <taxon>Syntrophorhabdus</taxon>
    </lineage>
</organism>
<protein>
    <submittedName>
        <fullName evidence="1">Uncharacterized protein</fullName>
    </submittedName>
</protein>
<proteinExistence type="predicted"/>
<accession>A0A971S1L7</accession>
<evidence type="ECO:0000313" key="1">
    <source>
        <dbReference type="EMBL" id="NLW35659.1"/>
    </source>
</evidence>
<reference evidence="1" key="2">
    <citation type="submission" date="2020-01" db="EMBL/GenBank/DDBJ databases">
        <authorList>
            <person name="Campanaro S."/>
        </authorList>
    </citation>
    <scope>NUCLEOTIDE SEQUENCE</scope>
    <source>
        <strain evidence="1">AS06rmzACSIP_7</strain>
    </source>
</reference>
<dbReference type="EMBL" id="JAAYEE010000156">
    <property type="protein sequence ID" value="NLW35659.1"/>
    <property type="molecule type" value="Genomic_DNA"/>
</dbReference>
<evidence type="ECO:0000313" key="2">
    <source>
        <dbReference type="Proteomes" id="UP000777265"/>
    </source>
</evidence>
<gene>
    <name evidence="1" type="ORF">GXY80_09300</name>
</gene>
<dbReference type="AlphaFoldDB" id="A0A971S1L7"/>
<comment type="caution">
    <text evidence="1">The sequence shown here is derived from an EMBL/GenBank/DDBJ whole genome shotgun (WGS) entry which is preliminary data.</text>
</comment>
<name>A0A971S1L7_9BACT</name>
<dbReference type="Proteomes" id="UP000777265">
    <property type="component" value="Unassembled WGS sequence"/>
</dbReference>
<sequence length="71" mass="7914">MSIDRIENVTNTVNLTKVQTVVKKQEKPDQETRCSDVVSIGKSEAISATQVKWPPLLPIGDTQGIYEIDEQ</sequence>